<reference evidence="1 2" key="1">
    <citation type="submission" date="2017-03" db="EMBL/GenBank/DDBJ databases">
        <title>Draft genome sequence of Streptomyces scabrisporus NF3, endophyte isolated from Amphipterygium adstringens.</title>
        <authorList>
            <person name="Vazquez M."/>
            <person name="Ceapa C.D."/>
            <person name="Rodriguez Luna D."/>
            <person name="Sanchez Esquivel S."/>
        </authorList>
    </citation>
    <scope>NUCLEOTIDE SEQUENCE [LARGE SCALE GENOMIC DNA]</scope>
    <source>
        <strain evidence="1 2">NF3</strain>
    </source>
</reference>
<accession>A0A1T3P0J4</accession>
<dbReference type="RefSeq" id="WP_078976902.1">
    <property type="nucleotide sequence ID" value="NZ_MWQN01000001.1"/>
</dbReference>
<evidence type="ECO:0000313" key="2">
    <source>
        <dbReference type="Proteomes" id="UP000190037"/>
    </source>
</evidence>
<dbReference type="eggNOG" id="ENOG5033S9V">
    <property type="taxonomic scope" value="Bacteria"/>
</dbReference>
<dbReference type="EMBL" id="MWQN01000001">
    <property type="protein sequence ID" value="OPC82636.1"/>
    <property type="molecule type" value="Genomic_DNA"/>
</dbReference>
<gene>
    <name evidence="1" type="ORF">B4N89_18320</name>
</gene>
<dbReference type="STRING" id="159449.B4N89_18320"/>
<evidence type="ECO:0000313" key="1">
    <source>
        <dbReference type="EMBL" id="OPC82636.1"/>
    </source>
</evidence>
<sequence>MDTISHAGEALPADGAGRPDLLAEYLNADFPWYGLDEGWNGRRWLSSVCRGRGTIDYGTLGHGDLPSRRPGDPTPRRFVSVVTVPQRPKRPAGDGTGQMEATSKASAASLAGVALLAESWPWQLDRATRAEWLDQQTNIAWDLSDNLPGPGWTDLAIPVDGVPARFRYRESAYGWVLAGESAGVYLGVYGRGASAYGLGLSRSVDLRTYATPDG</sequence>
<keyword evidence="2" id="KW-1185">Reference proteome</keyword>
<proteinExistence type="predicted"/>
<dbReference type="AlphaFoldDB" id="A0A1T3P0J4"/>
<comment type="caution">
    <text evidence="1">The sequence shown here is derived from an EMBL/GenBank/DDBJ whole genome shotgun (WGS) entry which is preliminary data.</text>
</comment>
<dbReference type="OrthoDB" id="4257491at2"/>
<protein>
    <submittedName>
        <fullName evidence="1">Uncharacterized protein</fullName>
    </submittedName>
</protein>
<organism evidence="1 2">
    <name type="scientific">Embleya scabrispora</name>
    <dbReference type="NCBI Taxonomy" id="159449"/>
    <lineage>
        <taxon>Bacteria</taxon>
        <taxon>Bacillati</taxon>
        <taxon>Actinomycetota</taxon>
        <taxon>Actinomycetes</taxon>
        <taxon>Kitasatosporales</taxon>
        <taxon>Streptomycetaceae</taxon>
        <taxon>Embleya</taxon>
    </lineage>
</organism>
<dbReference type="Proteomes" id="UP000190037">
    <property type="component" value="Unassembled WGS sequence"/>
</dbReference>
<name>A0A1T3P0J4_9ACTN</name>